<name>A0A484KXE5_9ASTE</name>
<evidence type="ECO:0000313" key="1">
    <source>
        <dbReference type="EMBL" id="VFQ67917.1"/>
    </source>
</evidence>
<sequence>MHQRKPLASPHWTSAFRRFICPNHLNLAFSRSRLNIPNMVDFPPLQLITTITMGKTRWELGTGVTTIQGRYAQGCEDIMHWAARTLCTRTECSEDRMQRGLYELNLQNTTPWKDSGVAGAVLKKLSFNLPSCLVCVHFEDLQNPRVDPGLKNITWVLRSLTLALNTRNSWKASRSITWAQERIHFPPSNNREAVMLQYGKVFTTESFDICGRHAAFYE</sequence>
<dbReference type="Proteomes" id="UP000595140">
    <property type="component" value="Unassembled WGS sequence"/>
</dbReference>
<keyword evidence="2" id="KW-1185">Reference proteome</keyword>
<proteinExistence type="predicted"/>
<accession>A0A484KXE5</accession>
<gene>
    <name evidence="1" type="ORF">CCAM_LOCUS9693</name>
</gene>
<evidence type="ECO:0000313" key="2">
    <source>
        <dbReference type="Proteomes" id="UP000595140"/>
    </source>
</evidence>
<organism evidence="1 2">
    <name type="scientific">Cuscuta campestris</name>
    <dbReference type="NCBI Taxonomy" id="132261"/>
    <lineage>
        <taxon>Eukaryota</taxon>
        <taxon>Viridiplantae</taxon>
        <taxon>Streptophyta</taxon>
        <taxon>Embryophyta</taxon>
        <taxon>Tracheophyta</taxon>
        <taxon>Spermatophyta</taxon>
        <taxon>Magnoliopsida</taxon>
        <taxon>eudicotyledons</taxon>
        <taxon>Gunneridae</taxon>
        <taxon>Pentapetalae</taxon>
        <taxon>asterids</taxon>
        <taxon>lamiids</taxon>
        <taxon>Solanales</taxon>
        <taxon>Convolvulaceae</taxon>
        <taxon>Cuscuteae</taxon>
        <taxon>Cuscuta</taxon>
        <taxon>Cuscuta subgen. Grammica</taxon>
        <taxon>Cuscuta sect. Cleistogrammica</taxon>
    </lineage>
</organism>
<dbReference type="EMBL" id="OOIL02000669">
    <property type="protein sequence ID" value="VFQ67917.1"/>
    <property type="molecule type" value="Genomic_DNA"/>
</dbReference>
<dbReference type="AlphaFoldDB" id="A0A484KXE5"/>
<reference evidence="1 2" key="1">
    <citation type="submission" date="2018-04" db="EMBL/GenBank/DDBJ databases">
        <authorList>
            <person name="Vogel A."/>
        </authorList>
    </citation>
    <scope>NUCLEOTIDE SEQUENCE [LARGE SCALE GENOMIC DNA]</scope>
</reference>
<protein>
    <submittedName>
        <fullName evidence="1">Uncharacterized protein</fullName>
    </submittedName>
</protein>